<name>A0A1R3I5U4_9ROSI</name>
<dbReference type="AlphaFoldDB" id="A0A1R3I5U4"/>
<feature type="region of interest" description="Disordered" evidence="1">
    <location>
        <begin position="23"/>
        <end position="42"/>
    </location>
</feature>
<comment type="caution">
    <text evidence="2">The sequence shown here is derived from an EMBL/GenBank/DDBJ whole genome shotgun (WGS) entry which is preliminary data.</text>
</comment>
<evidence type="ECO:0000313" key="2">
    <source>
        <dbReference type="EMBL" id="OMO77938.1"/>
    </source>
</evidence>
<sequence>MSVRYGGIHLPLRRPTHLCLASSNNESNIPPNKKQCIPQKKDPPIPEIVLHLRFPKSYLRSVVRKNNSIARSHQKRKPPEEAHSAAETTPVEVEVKTADETVKKHPEEAHSSEQSTPVDVKLAVETVKKHPEEAHSDAQATPAESVKADMVKSEKQPVPAEVAKPGIFKAFLQWFCWGFIGKIIKKVFVDQYASDIRATVPLFFAFLPGVITRIVEVLSSWEEIGRALKELVMARKGGTGVRDGLCILGLCKVKNQLTTDGADAHI</sequence>
<dbReference type="EMBL" id="AWUE01018851">
    <property type="protein sequence ID" value="OMO77938.1"/>
    <property type="molecule type" value="Genomic_DNA"/>
</dbReference>
<dbReference type="OrthoDB" id="10624866at2759"/>
<dbReference type="Proteomes" id="UP000187203">
    <property type="component" value="Unassembled WGS sequence"/>
</dbReference>
<evidence type="ECO:0000313" key="3">
    <source>
        <dbReference type="Proteomes" id="UP000187203"/>
    </source>
</evidence>
<organism evidence="2 3">
    <name type="scientific">Corchorus olitorius</name>
    <dbReference type="NCBI Taxonomy" id="93759"/>
    <lineage>
        <taxon>Eukaryota</taxon>
        <taxon>Viridiplantae</taxon>
        <taxon>Streptophyta</taxon>
        <taxon>Embryophyta</taxon>
        <taxon>Tracheophyta</taxon>
        <taxon>Spermatophyta</taxon>
        <taxon>Magnoliopsida</taxon>
        <taxon>eudicotyledons</taxon>
        <taxon>Gunneridae</taxon>
        <taxon>Pentapetalae</taxon>
        <taxon>rosids</taxon>
        <taxon>malvids</taxon>
        <taxon>Malvales</taxon>
        <taxon>Malvaceae</taxon>
        <taxon>Grewioideae</taxon>
        <taxon>Apeibeae</taxon>
        <taxon>Corchorus</taxon>
    </lineage>
</organism>
<gene>
    <name evidence="2" type="ORF">COLO4_24923</name>
</gene>
<evidence type="ECO:0000256" key="1">
    <source>
        <dbReference type="SAM" id="MobiDB-lite"/>
    </source>
</evidence>
<feature type="region of interest" description="Disordered" evidence="1">
    <location>
        <begin position="68"/>
        <end position="92"/>
    </location>
</feature>
<protein>
    <submittedName>
        <fullName evidence="2">Uncharacterized protein</fullName>
    </submittedName>
</protein>
<keyword evidence="3" id="KW-1185">Reference proteome</keyword>
<accession>A0A1R3I5U4</accession>
<reference evidence="3" key="1">
    <citation type="submission" date="2013-09" db="EMBL/GenBank/DDBJ databases">
        <title>Corchorus olitorius genome sequencing.</title>
        <authorList>
            <person name="Alam M."/>
            <person name="Haque M.S."/>
            <person name="Islam M.S."/>
            <person name="Emdad E.M."/>
            <person name="Islam M.M."/>
            <person name="Ahmed B."/>
            <person name="Halim A."/>
            <person name="Hossen Q.M.M."/>
            <person name="Hossain M.Z."/>
            <person name="Ahmed R."/>
            <person name="Khan M.M."/>
            <person name="Islam R."/>
            <person name="Rashid M.M."/>
            <person name="Khan S.A."/>
            <person name="Rahman M.S."/>
            <person name="Alam M."/>
            <person name="Yahiya A.S."/>
            <person name="Khan M.S."/>
            <person name="Azam M.S."/>
            <person name="Haque T."/>
            <person name="Lashkar M.Z.H."/>
            <person name="Akhand A.I."/>
            <person name="Morshed G."/>
            <person name="Roy S."/>
            <person name="Uddin K.S."/>
            <person name="Rabeya T."/>
            <person name="Hossain A.S."/>
            <person name="Chowdhury A."/>
            <person name="Snigdha A.R."/>
            <person name="Mortoza M.S."/>
            <person name="Matin S.A."/>
            <person name="Hoque S.M.E."/>
            <person name="Islam M.K."/>
            <person name="Roy D.K."/>
            <person name="Haider R."/>
            <person name="Moosa M.M."/>
            <person name="Elias S.M."/>
            <person name="Hasan A.M."/>
            <person name="Jahan S."/>
            <person name="Shafiuddin M."/>
            <person name="Mahmood N."/>
            <person name="Shommy N.S."/>
        </authorList>
    </citation>
    <scope>NUCLEOTIDE SEQUENCE [LARGE SCALE GENOMIC DNA]</scope>
    <source>
        <strain evidence="3">cv. O-4</strain>
    </source>
</reference>
<proteinExistence type="predicted"/>